<evidence type="ECO:0000313" key="1">
    <source>
        <dbReference type="EMBL" id="PKC03087.1"/>
    </source>
</evidence>
<reference evidence="1 2" key="1">
    <citation type="submission" date="2016-04" db="EMBL/GenBank/DDBJ databases">
        <title>Genome analyses suggest a sexual origin of heterokaryosis in a supposedly ancient asexual fungus.</title>
        <authorList>
            <person name="Ropars J."/>
            <person name="Sedzielewska K."/>
            <person name="Noel J."/>
            <person name="Charron P."/>
            <person name="Farinelli L."/>
            <person name="Marton T."/>
            <person name="Kruger M."/>
            <person name="Pelin A."/>
            <person name="Brachmann A."/>
            <person name="Corradi N."/>
        </authorList>
    </citation>
    <scope>NUCLEOTIDE SEQUENCE [LARGE SCALE GENOMIC DNA]</scope>
    <source>
        <strain evidence="1 2">A5</strain>
    </source>
</reference>
<sequence>MARFIKKAETKFWAPISKLKKAKRQVQISISKEAERTSQTFKSKVKEAENKFQTSISKFSASEQNFKEYRLFWMGISKIYSFYGGILKIHPDRNSTLMYIDRFIQSYILYDSAKNEDLGNRFQIKE</sequence>
<name>A0A2N0P8E8_9GLOM</name>
<evidence type="ECO:0000313" key="2">
    <source>
        <dbReference type="Proteomes" id="UP000232722"/>
    </source>
</evidence>
<reference evidence="1 2" key="2">
    <citation type="submission" date="2017-09" db="EMBL/GenBank/DDBJ databases">
        <title>Extensive intraspecific genome diversity in a model arbuscular mycorrhizal fungus.</title>
        <authorList>
            <person name="Chen E.C."/>
            <person name="Morin E."/>
            <person name="Beaudet D."/>
            <person name="Noel J."/>
            <person name="Ndikumana S."/>
            <person name="Charron P."/>
            <person name="St-Onge C."/>
            <person name="Giorgi J."/>
            <person name="Grigoriev I.V."/>
            <person name="Roux C."/>
            <person name="Martin F.M."/>
            <person name="Corradi N."/>
        </authorList>
    </citation>
    <scope>NUCLEOTIDE SEQUENCE [LARGE SCALE GENOMIC DNA]</scope>
    <source>
        <strain evidence="1 2">A5</strain>
    </source>
</reference>
<comment type="caution">
    <text evidence="1">The sequence shown here is derived from an EMBL/GenBank/DDBJ whole genome shotgun (WGS) entry which is preliminary data.</text>
</comment>
<dbReference type="EMBL" id="LLXJ01001251">
    <property type="protein sequence ID" value="PKC03087.1"/>
    <property type="molecule type" value="Genomic_DNA"/>
</dbReference>
<organism evidence="1 2">
    <name type="scientific">Rhizophagus irregularis</name>
    <dbReference type="NCBI Taxonomy" id="588596"/>
    <lineage>
        <taxon>Eukaryota</taxon>
        <taxon>Fungi</taxon>
        <taxon>Fungi incertae sedis</taxon>
        <taxon>Mucoromycota</taxon>
        <taxon>Glomeromycotina</taxon>
        <taxon>Glomeromycetes</taxon>
        <taxon>Glomerales</taxon>
        <taxon>Glomeraceae</taxon>
        <taxon>Rhizophagus</taxon>
    </lineage>
</organism>
<accession>A0A2N0P8E8</accession>
<dbReference type="Proteomes" id="UP000232722">
    <property type="component" value="Unassembled WGS sequence"/>
</dbReference>
<proteinExistence type="predicted"/>
<dbReference type="VEuPathDB" id="FungiDB:RhiirFUN_006887"/>
<protein>
    <submittedName>
        <fullName evidence="1">Uncharacterized protein</fullName>
    </submittedName>
</protein>
<gene>
    <name evidence="1" type="ORF">RhiirA5_380451</name>
</gene>
<dbReference type="AlphaFoldDB" id="A0A2N0P8E8"/>